<keyword evidence="2" id="KW-1185">Reference proteome</keyword>
<dbReference type="Proteomes" id="UP001243330">
    <property type="component" value="Unassembled WGS sequence"/>
</dbReference>
<gene>
    <name evidence="1" type="ORF">CCHR01_02674</name>
</gene>
<proteinExistence type="predicted"/>
<reference evidence="1" key="1">
    <citation type="submission" date="2023-01" db="EMBL/GenBank/DDBJ databases">
        <title>Colletotrichum chrysophilum M932 genome sequence.</title>
        <authorList>
            <person name="Baroncelli R."/>
        </authorList>
    </citation>
    <scope>NUCLEOTIDE SEQUENCE</scope>
    <source>
        <strain evidence="1">M932</strain>
    </source>
</reference>
<name>A0AAD9AU72_9PEZI</name>
<sequence length="244" mass="26888">MQPEGLSYPHFVPQVLSMNNEKGKGARRRAPIQSSGLLTRNVVESNLQSRCLIRGTDDNPPREICPIIDRLQQHSRGPSPDLTSRLLGNKLQGASFLQCSTPPMQLRGLHPSLRFLLVTSPPSRREQIKLGNLRACRAVIGALQTVIFLRLLSGVDEPLEVTLRTVTPNLEGGLAARSCPSMAAHTFARRREVTQRNSARAAPSDADLSVGFRPFEASLNFAAPDSGHETVSSWTMTEKTFLWQ</sequence>
<comment type="caution">
    <text evidence="1">The sequence shown here is derived from an EMBL/GenBank/DDBJ whole genome shotgun (WGS) entry which is preliminary data.</text>
</comment>
<dbReference type="EMBL" id="JAQOWY010000033">
    <property type="protein sequence ID" value="KAK1854633.1"/>
    <property type="molecule type" value="Genomic_DNA"/>
</dbReference>
<organism evidence="1 2">
    <name type="scientific">Colletotrichum chrysophilum</name>
    <dbReference type="NCBI Taxonomy" id="1836956"/>
    <lineage>
        <taxon>Eukaryota</taxon>
        <taxon>Fungi</taxon>
        <taxon>Dikarya</taxon>
        <taxon>Ascomycota</taxon>
        <taxon>Pezizomycotina</taxon>
        <taxon>Sordariomycetes</taxon>
        <taxon>Hypocreomycetidae</taxon>
        <taxon>Glomerellales</taxon>
        <taxon>Glomerellaceae</taxon>
        <taxon>Colletotrichum</taxon>
        <taxon>Colletotrichum gloeosporioides species complex</taxon>
    </lineage>
</organism>
<evidence type="ECO:0000313" key="2">
    <source>
        <dbReference type="Proteomes" id="UP001243330"/>
    </source>
</evidence>
<protein>
    <submittedName>
        <fullName evidence="1">Uncharacterized protein</fullName>
    </submittedName>
</protein>
<dbReference type="AlphaFoldDB" id="A0AAD9AU72"/>
<accession>A0AAD9AU72</accession>
<evidence type="ECO:0000313" key="1">
    <source>
        <dbReference type="EMBL" id="KAK1854633.1"/>
    </source>
</evidence>